<proteinExistence type="predicted"/>
<protein>
    <recommendedName>
        <fullName evidence="1">DUF7907 domain-containing protein</fullName>
    </recommendedName>
</protein>
<dbReference type="Proteomes" id="UP000076837">
    <property type="component" value="Unassembled WGS sequence"/>
</dbReference>
<dbReference type="AlphaFoldDB" id="A0A163G0U5"/>
<organism evidence="2 3">
    <name type="scientific">Didymella rabiei</name>
    <name type="common">Chickpea ascochyta blight fungus</name>
    <name type="synonym">Mycosphaerella rabiei</name>
    <dbReference type="NCBI Taxonomy" id="5454"/>
    <lineage>
        <taxon>Eukaryota</taxon>
        <taxon>Fungi</taxon>
        <taxon>Dikarya</taxon>
        <taxon>Ascomycota</taxon>
        <taxon>Pezizomycotina</taxon>
        <taxon>Dothideomycetes</taxon>
        <taxon>Pleosporomycetidae</taxon>
        <taxon>Pleosporales</taxon>
        <taxon>Pleosporineae</taxon>
        <taxon>Didymellaceae</taxon>
        <taxon>Ascochyta</taxon>
    </lineage>
</organism>
<evidence type="ECO:0000313" key="2">
    <source>
        <dbReference type="EMBL" id="KZM24622.1"/>
    </source>
</evidence>
<feature type="domain" description="DUF7907" evidence="1">
    <location>
        <begin position="25"/>
        <end position="205"/>
    </location>
</feature>
<evidence type="ECO:0000259" key="1">
    <source>
        <dbReference type="Pfam" id="PF25484"/>
    </source>
</evidence>
<comment type="caution">
    <text evidence="2">The sequence shown here is derived from an EMBL/GenBank/DDBJ whole genome shotgun (WGS) entry which is preliminary data.</text>
</comment>
<gene>
    <name evidence="2" type="ORF">ST47_g4244</name>
</gene>
<sequence length="207" mass="22523">MKLIALTIAALSAVTAAQGYYDLQSPGFRLIIKSSNSTLNGTALGACHQGAAIEGLCPTGETVQDPPSSYTTFYHNISSNDHREPGAADVDGILSWILRAGGNLTVPSAMTMTPLPGSNVVNPTFYPGISEHTSIAFEEDGCTYISSFLDDTVSPPSYYNPTRKVKNWYICLTRWSYLYQTLSWKIGVTDQPQNPSCQKVDVIRVFN</sequence>
<accession>A0A163G0U5</accession>
<reference evidence="2 3" key="1">
    <citation type="journal article" date="2016" name="Sci. Rep.">
        <title>Draft genome sequencing and secretome analysis of fungal phytopathogen Ascochyta rabiei provides insight into the necrotrophic effector repertoire.</title>
        <authorList>
            <person name="Verma S."/>
            <person name="Gazara R.K."/>
            <person name="Nizam S."/>
            <person name="Parween S."/>
            <person name="Chattopadhyay D."/>
            <person name="Verma P.K."/>
        </authorList>
    </citation>
    <scope>NUCLEOTIDE SEQUENCE [LARGE SCALE GENOMIC DNA]</scope>
    <source>
        <strain evidence="2 3">ArDII</strain>
    </source>
</reference>
<dbReference type="InterPro" id="IPR057229">
    <property type="entry name" value="DUF7907"/>
</dbReference>
<dbReference type="STRING" id="5454.A0A163G0U5"/>
<dbReference type="OrthoDB" id="3515453at2759"/>
<evidence type="ECO:0000313" key="3">
    <source>
        <dbReference type="Proteomes" id="UP000076837"/>
    </source>
</evidence>
<dbReference type="Pfam" id="PF25484">
    <property type="entry name" value="DUF7907"/>
    <property type="match status" value="1"/>
</dbReference>
<name>A0A163G0U5_DIDRA</name>
<dbReference type="EMBL" id="JYNV01000155">
    <property type="protein sequence ID" value="KZM24622.1"/>
    <property type="molecule type" value="Genomic_DNA"/>
</dbReference>
<keyword evidence="3" id="KW-1185">Reference proteome</keyword>